<protein>
    <submittedName>
        <fullName evidence="2">Uncharacterized protein</fullName>
    </submittedName>
</protein>
<comment type="caution">
    <text evidence="2">The sequence shown here is derived from an EMBL/GenBank/DDBJ whole genome shotgun (WGS) entry which is preliminary data.</text>
</comment>
<dbReference type="Proteomes" id="UP001211065">
    <property type="component" value="Unassembled WGS sequence"/>
</dbReference>
<organism evidence="2 3">
    <name type="scientific">Clydaea vesicula</name>
    <dbReference type="NCBI Taxonomy" id="447962"/>
    <lineage>
        <taxon>Eukaryota</taxon>
        <taxon>Fungi</taxon>
        <taxon>Fungi incertae sedis</taxon>
        <taxon>Chytridiomycota</taxon>
        <taxon>Chytridiomycota incertae sedis</taxon>
        <taxon>Chytridiomycetes</taxon>
        <taxon>Lobulomycetales</taxon>
        <taxon>Lobulomycetaceae</taxon>
        <taxon>Clydaea</taxon>
    </lineage>
</organism>
<dbReference type="AlphaFoldDB" id="A0AAD5XVC3"/>
<feature type="region of interest" description="Disordered" evidence="1">
    <location>
        <begin position="164"/>
        <end position="189"/>
    </location>
</feature>
<keyword evidence="3" id="KW-1185">Reference proteome</keyword>
<evidence type="ECO:0000256" key="1">
    <source>
        <dbReference type="SAM" id="MobiDB-lite"/>
    </source>
</evidence>
<proteinExistence type="predicted"/>
<evidence type="ECO:0000313" key="3">
    <source>
        <dbReference type="Proteomes" id="UP001211065"/>
    </source>
</evidence>
<dbReference type="EMBL" id="JADGJW010002033">
    <property type="protein sequence ID" value="KAJ3199806.1"/>
    <property type="molecule type" value="Genomic_DNA"/>
</dbReference>
<name>A0AAD5XVC3_9FUNG</name>
<evidence type="ECO:0000313" key="2">
    <source>
        <dbReference type="EMBL" id="KAJ3199806.1"/>
    </source>
</evidence>
<accession>A0AAD5XVC3</accession>
<gene>
    <name evidence="2" type="ORF">HK099_003003</name>
</gene>
<sequence>TTCDPFVPEDTVCGVFAPGKSNFYQGQGAALVESYMSSLFLICPNMGASPALRDQFPLLFCLGAMGKCYGATYTLPDVDANGVPTNPNQIGAFYNTAKFGELAQNFKDNKVPLPCYEDCHAAMQSVIDCPAMNALGVTGNVNETACTGFPKRADDPTCVQKFGTGNGAKTAAPTPSPTSSTPSQPAKSSAFTNNASILIFFFITT</sequence>
<reference evidence="2" key="1">
    <citation type="submission" date="2020-05" db="EMBL/GenBank/DDBJ databases">
        <title>Phylogenomic resolution of chytrid fungi.</title>
        <authorList>
            <person name="Stajich J.E."/>
            <person name="Amses K."/>
            <person name="Simmons R."/>
            <person name="Seto K."/>
            <person name="Myers J."/>
            <person name="Bonds A."/>
            <person name="Quandt C.A."/>
            <person name="Barry K."/>
            <person name="Liu P."/>
            <person name="Grigoriev I."/>
            <person name="Longcore J.E."/>
            <person name="James T.Y."/>
        </authorList>
    </citation>
    <scope>NUCLEOTIDE SEQUENCE</scope>
    <source>
        <strain evidence="2">JEL0476</strain>
    </source>
</reference>
<feature type="non-terminal residue" evidence="2">
    <location>
        <position position="1"/>
    </location>
</feature>
<feature type="compositionally biased region" description="Low complexity" evidence="1">
    <location>
        <begin position="168"/>
        <end position="189"/>
    </location>
</feature>
<feature type="non-terminal residue" evidence="2">
    <location>
        <position position="205"/>
    </location>
</feature>